<sequence length="600" mass="67043">MDDSDSSSLSSVAPDEEVQKLAPIFLKAKKATKLIAPPPKTPPRPKRAPSPPHEDVFADNPDVAFIVMFRSRFHAAFPPKLAHFGPQDIERGVFDDVPSPQAEALLCALLGLVLNRKKPVEQGHHGRALEEAIQTHKSQWPLQWEGKNPLSGSQDFKTMTPENRLYLLRTLIMWSLTSSEEISAIIRNSYKQNRHNDDENQPLSVQPWGRDGDKRRYFLVEGQDDTSFRVYREGHRSVKNIQWYSMAGDIEEVKVLAEKLDKDDGSQAARTLAQRMLAAIPRFEATEEVSMKSQSSTSADRAQKRKRREYRQVRRAQFTRPEPGFSLYEGRTRGKRMRYTYDEDDENAFLSDATSTRRSGRHSERDTPVDAGPVTTLSGRQVKPRRGGEYGASLLSGQSTTYDTPDYDDGTDASDAVLPAGRATRGARASNGQTTNGKHRYVDDYNDEDMSEEEDAIPSGEEWDSEENEKDDYDIPDADAEDEDEDIDEEELDELGVSYEPKSLVVKLRVSGASNTQPEVASDTKQEQHKDDIIATAALDTPTHLAPAPAQAPLSGYPTPASLPLVMPKTEYSAPATAQPVWQQAESHQPVQPVIVQQPQ</sequence>
<evidence type="ECO:0000313" key="6">
    <source>
        <dbReference type="Proteomes" id="UP000503462"/>
    </source>
</evidence>
<evidence type="ECO:0000256" key="3">
    <source>
        <dbReference type="SAM" id="MobiDB-lite"/>
    </source>
</evidence>
<feature type="region of interest" description="Disordered" evidence="3">
    <location>
        <begin position="350"/>
        <end position="498"/>
    </location>
</feature>
<dbReference type="PANTHER" id="PTHR42107:SF1">
    <property type="entry name" value="WHIM1 DOMAIN-CONTAINING PROTEIN"/>
    <property type="match status" value="1"/>
</dbReference>
<dbReference type="InterPro" id="IPR028942">
    <property type="entry name" value="WHIM1_dom"/>
</dbReference>
<feature type="compositionally biased region" description="Polar residues" evidence="3">
    <location>
        <begin position="291"/>
        <end position="300"/>
    </location>
</feature>
<keyword evidence="2" id="KW-0539">Nucleus</keyword>
<evidence type="ECO:0000256" key="1">
    <source>
        <dbReference type="ARBA" id="ARBA00004123"/>
    </source>
</evidence>
<feature type="region of interest" description="Disordered" evidence="3">
    <location>
        <begin position="287"/>
        <end position="331"/>
    </location>
</feature>
<gene>
    <name evidence="5" type="ORF">AMS68_004052</name>
</gene>
<dbReference type="Proteomes" id="UP000503462">
    <property type="component" value="Chromosome 3"/>
</dbReference>
<feature type="domain" description="WHIM1" evidence="4">
    <location>
        <begin position="141"/>
        <end position="181"/>
    </location>
</feature>
<feature type="compositionally biased region" description="Acidic residues" evidence="3">
    <location>
        <begin position="444"/>
        <end position="494"/>
    </location>
</feature>
<feature type="region of interest" description="Disordered" evidence="3">
    <location>
        <begin position="32"/>
        <end position="56"/>
    </location>
</feature>
<dbReference type="PANTHER" id="PTHR42107">
    <property type="entry name" value="YALI0D24453P"/>
    <property type="match status" value="1"/>
</dbReference>
<dbReference type="AlphaFoldDB" id="A0A6H0XV51"/>
<feature type="compositionally biased region" description="Low complexity" evidence="3">
    <location>
        <begin position="589"/>
        <end position="600"/>
    </location>
</feature>
<dbReference type="OrthoDB" id="349045at2759"/>
<protein>
    <recommendedName>
        <fullName evidence="4">WHIM1 domain-containing protein</fullName>
    </recommendedName>
</protein>
<organism evidence="5 6">
    <name type="scientific">Peltaster fructicola</name>
    <dbReference type="NCBI Taxonomy" id="286661"/>
    <lineage>
        <taxon>Eukaryota</taxon>
        <taxon>Fungi</taxon>
        <taxon>Dikarya</taxon>
        <taxon>Ascomycota</taxon>
        <taxon>Pezizomycotina</taxon>
        <taxon>Dothideomycetes</taxon>
        <taxon>Dothideomycetes incertae sedis</taxon>
        <taxon>Peltaster</taxon>
    </lineage>
</organism>
<dbReference type="Pfam" id="PF15612">
    <property type="entry name" value="WHIM1"/>
    <property type="match status" value="1"/>
</dbReference>
<keyword evidence="6" id="KW-1185">Reference proteome</keyword>
<proteinExistence type="predicted"/>
<evidence type="ECO:0000256" key="2">
    <source>
        <dbReference type="ARBA" id="ARBA00023242"/>
    </source>
</evidence>
<name>A0A6H0XV51_9PEZI</name>
<evidence type="ECO:0000259" key="4">
    <source>
        <dbReference type="Pfam" id="PF15612"/>
    </source>
</evidence>
<comment type="subcellular location">
    <subcellularLocation>
        <location evidence="1">Nucleus</location>
    </subcellularLocation>
</comment>
<dbReference type="EMBL" id="CP051141">
    <property type="protein sequence ID" value="QIW98534.1"/>
    <property type="molecule type" value="Genomic_DNA"/>
</dbReference>
<accession>A0A6H0XV51</accession>
<reference evidence="5 6" key="1">
    <citation type="journal article" date="2016" name="Sci. Rep.">
        <title>Peltaster fructicola genome reveals evolution from an invasive phytopathogen to an ectophytic parasite.</title>
        <authorList>
            <person name="Xu C."/>
            <person name="Chen H."/>
            <person name="Gleason M.L."/>
            <person name="Xu J.R."/>
            <person name="Liu H."/>
            <person name="Zhang R."/>
            <person name="Sun G."/>
        </authorList>
    </citation>
    <scope>NUCLEOTIDE SEQUENCE [LARGE SCALE GENOMIC DNA]</scope>
    <source>
        <strain evidence="5 6">LNHT1506</strain>
    </source>
</reference>
<dbReference type="GO" id="GO:0005634">
    <property type="term" value="C:nucleus"/>
    <property type="evidence" value="ECO:0007669"/>
    <property type="project" value="UniProtKB-SubCell"/>
</dbReference>
<feature type="region of interest" description="Disordered" evidence="3">
    <location>
        <begin position="573"/>
        <end position="600"/>
    </location>
</feature>
<evidence type="ECO:0000313" key="5">
    <source>
        <dbReference type="EMBL" id="QIW98534.1"/>
    </source>
</evidence>